<name>A0A0A7FRZ4_9CLOT</name>
<proteinExistence type="predicted"/>
<sequence>MPKKNSKNKRKYTDVQAPLKAYLPENRTNYSPHDLKSFAPNGDITRLPNPAADDIVVNNIAWQEFDYTQSMANELEEQEALEEFKDK</sequence>
<keyword evidence="2" id="KW-1185">Reference proteome</keyword>
<dbReference type="RefSeq" id="WP_052139392.1">
    <property type="nucleotide sequence ID" value="NZ_CP006905.1"/>
</dbReference>
<evidence type="ECO:0000313" key="1">
    <source>
        <dbReference type="EMBL" id="AIY82367.1"/>
    </source>
</evidence>
<dbReference type="AlphaFoldDB" id="A0A0A7FRZ4"/>
<dbReference type="STRING" id="1561.NPD11_2419"/>
<organism evidence="1 2">
    <name type="scientific">Clostridium baratii str. Sullivan</name>
    <dbReference type="NCBI Taxonomy" id="1415775"/>
    <lineage>
        <taxon>Bacteria</taxon>
        <taxon>Bacillati</taxon>
        <taxon>Bacillota</taxon>
        <taxon>Clostridia</taxon>
        <taxon>Eubacteriales</taxon>
        <taxon>Clostridiaceae</taxon>
        <taxon>Clostridium</taxon>
    </lineage>
</organism>
<dbReference type="OrthoDB" id="1911092at2"/>
<dbReference type="HOGENOM" id="CLU_2477811_0_0_9"/>
<reference evidence="1 2" key="1">
    <citation type="journal article" date="2015" name="Infect. Genet. Evol.">
        <title>Genomic sequences of six botulinum neurotoxin-producing strains representing three clostridial species illustrate the mobility and diversity of botulinum neurotoxin genes.</title>
        <authorList>
            <person name="Smith T.J."/>
            <person name="Hill K.K."/>
            <person name="Xie G."/>
            <person name="Foley B.T."/>
            <person name="Williamson C.H."/>
            <person name="Foster J.T."/>
            <person name="Johnson S.L."/>
            <person name="Chertkov O."/>
            <person name="Teshima H."/>
            <person name="Gibbons H.S."/>
            <person name="Johnsky L.A."/>
            <person name="Karavis M.A."/>
            <person name="Smith L.A."/>
        </authorList>
    </citation>
    <scope>NUCLEOTIDE SEQUENCE [LARGE SCALE GENOMIC DNA]</scope>
    <source>
        <strain evidence="1">Sullivan</strain>
    </source>
</reference>
<gene>
    <name evidence="1" type="ORF">U729_572</name>
</gene>
<evidence type="ECO:0000313" key="2">
    <source>
        <dbReference type="Proteomes" id="UP000030635"/>
    </source>
</evidence>
<dbReference type="KEGG" id="cbv:U729_572"/>
<dbReference type="Proteomes" id="UP000030635">
    <property type="component" value="Chromosome"/>
</dbReference>
<dbReference type="EMBL" id="CP006905">
    <property type="protein sequence ID" value="AIY82367.1"/>
    <property type="molecule type" value="Genomic_DNA"/>
</dbReference>
<protein>
    <submittedName>
        <fullName evidence="1">Uncharacterized protein</fullName>
    </submittedName>
</protein>
<accession>A0A0A7FRZ4</accession>